<organism evidence="3 4">
    <name type="scientific">Chaetomidium leptoderma</name>
    <dbReference type="NCBI Taxonomy" id="669021"/>
    <lineage>
        <taxon>Eukaryota</taxon>
        <taxon>Fungi</taxon>
        <taxon>Dikarya</taxon>
        <taxon>Ascomycota</taxon>
        <taxon>Pezizomycotina</taxon>
        <taxon>Sordariomycetes</taxon>
        <taxon>Sordariomycetidae</taxon>
        <taxon>Sordariales</taxon>
        <taxon>Chaetomiaceae</taxon>
        <taxon>Chaetomidium</taxon>
    </lineage>
</organism>
<gene>
    <name evidence="3" type="ORF">C8A00DRAFT_46175</name>
</gene>
<reference evidence="3" key="2">
    <citation type="submission" date="2023-05" db="EMBL/GenBank/DDBJ databases">
        <authorList>
            <consortium name="Lawrence Berkeley National Laboratory"/>
            <person name="Steindorff A."/>
            <person name="Hensen N."/>
            <person name="Bonometti L."/>
            <person name="Westerberg I."/>
            <person name="Brannstrom I.O."/>
            <person name="Guillou S."/>
            <person name="Cros-Aarteil S."/>
            <person name="Calhoun S."/>
            <person name="Haridas S."/>
            <person name="Kuo A."/>
            <person name="Mondo S."/>
            <person name="Pangilinan J."/>
            <person name="Riley R."/>
            <person name="Labutti K."/>
            <person name="Andreopoulos B."/>
            <person name="Lipzen A."/>
            <person name="Chen C."/>
            <person name="Yanf M."/>
            <person name="Daum C."/>
            <person name="Ng V."/>
            <person name="Clum A."/>
            <person name="Ohm R."/>
            <person name="Martin F."/>
            <person name="Silar P."/>
            <person name="Natvig D."/>
            <person name="Lalanne C."/>
            <person name="Gautier V."/>
            <person name="Ament-Velasquez S.L."/>
            <person name="Kruys A."/>
            <person name="Hutchinson M.I."/>
            <person name="Powell A.J."/>
            <person name="Barry K."/>
            <person name="Miller A.N."/>
            <person name="Grigoriev I.V."/>
            <person name="Debuchy R."/>
            <person name="Gladieux P."/>
            <person name="Thoren M.H."/>
            <person name="Johannesson H."/>
        </authorList>
    </citation>
    <scope>NUCLEOTIDE SEQUENCE</scope>
    <source>
        <strain evidence="3">CBS 538.74</strain>
    </source>
</reference>
<feature type="transmembrane region" description="Helical" evidence="2">
    <location>
        <begin position="80"/>
        <end position="98"/>
    </location>
</feature>
<feature type="transmembrane region" description="Helical" evidence="2">
    <location>
        <begin position="21"/>
        <end position="41"/>
    </location>
</feature>
<evidence type="ECO:0000256" key="1">
    <source>
        <dbReference type="SAM" id="MobiDB-lite"/>
    </source>
</evidence>
<dbReference type="EMBL" id="MU857072">
    <property type="protein sequence ID" value="KAK4150432.1"/>
    <property type="molecule type" value="Genomic_DNA"/>
</dbReference>
<evidence type="ECO:0000313" key="3">
    <source>
        <dbReference type="EMBL" id="KAK4150432.1"/>
    </source>
</evidence>
<reference evidence="3" key="1">
    <citation type="journal article" date="2023" name="Mol. Phylogenet. Evol.">
        <title>Genome-scale phylogeny and comparative genomics of the fungal order Sordariales.</title>
        <authorList>
            <person name="Hensen N."/>
            <person name="Bonometti L."/>
            <person name="Westerberg I."/>
            <person name="Brannstrom I.O."/>
            <person name="Guillou S."/>
            <person name="Cros-Aarteil S."/>
            <person name="Calhoun S."/>
            <person name="Haridas S."/>
            <person name="Kuo A."/>
            <person name="Mondo S."/>
            <person name="Pangilinan J."/>
            <person name="Riley R."/>
            <person name="LaButti K."/>
            <person name="Andreopoulos B."/>
            <person name="Lipzen A."/>
            <person name="Chen C."/>
            <person name="Yan M."/>
            <person name="Daum C."/>
            <person name="Ng V."/>
            <person name="Clum A."/>
            <person name="Steindorff A."/>
            <person name="Ohm R.A."/>
            <person name="Martin F."/>
            <person name="Silar P."/>
            <person name="Natvig D.O."/>
            <person name="Lalanne C."/>
            <person name="Gautier V."/>
            <person name="Ament-Velasquez S.L."/>
            <person name="Kruys A."/>
            <person name="Hutchinson M.I."/>
            <person name="Powell A.J."/>
            <person name="Barry K."/>
            <person name="Miller A.N."/>
            <person name="Grigoriev I.V."/>
            <person name="Debuchy R."/>
            <person name="Gladieux P."/>
            <person name="Hiltunen Thoren M."/>
            <person name="Johannesson H."/>
        </authorList>
    </citation>
    <scope>NUCLEOTIDE SEQUENCE</scope>
    <source>
        <strain evidence="3">CBS 538.74</strain>
    </source>
</reference>
<keyword evidence="4" id="KW-1185">Reference proteome</keyword>
<feature type="region of interest" description="Disordered" evidence="1">
    <location>
        <begin position="156"/>
        <end position="188"/>
    </location>
</feature>
<sequence>MDTIGRGGFFSGRIARTLLGLSNFVILASSIIITGILSYFLHHWGYRGTHLVYNEVIAVLTLLFYLIAIVLPALKSYRGYMLPLNLALTYLWLTSLIFSSQDYSGRRCQYFSPRFVNRCGLKHTVQAFQIIGFSFLLFNTILEALMWATHRREQRLGSGDAEKDRPLTTTTGTTTGAPNGERVMQATV</sequence>
<dbReference type="AlphaFoldDB" id="A0AAN6VFE8"/>
<dbReference type="PANTHER" id="PTHR39608">
    <property type="entry name" value="INTEGRAL MEMBRANE PROTEIN (AFU_ORTHOLOGUE AFUA_5G08640)"/>
    <property type="match status" value="1"/>
</dbReference>
<evidence type="ECO:0000256" key="2">
    <source>
        <dbReference type="SAM" id="Phobius"/>
    </source>
</evidence>
<dbReference type="PANTHER" id="PTHR39608:SF2">
    <property type="entry name" value="MARVEL DOMAIN-CONTAINING PROTEIN"/>
    <property type="match status" value="1"/>
</dbReference>
<dbReference type="Proteomes" id="UP001302745">
    <property type="component" value="Unassembled WGS sequence"/>
</dbReference>
<proteinExistence type="predicted"/>
<accession>A0AAN6VFE8</accession>
<name>A0AAN6VFE8_9PEZI</name>
<keyword evidence="2" id="KW-0472">Membrane</keyword>
<feature type="transmembrane region" description="Helical" evidence="2">
    <location>
        <begin position="53"/>
        <end position="73"/>
    </location>
</feature>
<keyword evidence="2" id="KW-0812">Transmembrane</keyword>
<evidence type="ECO:0008006" key="5">
    <source>
        <dbReference type="Google" id="ProtNLM"/>
    </source>
</evidence>
<feature type="transmembrane region" description="Helical" evidence="2">
    <location>
        <begin position="127"/>
        <end position="148"/>
    </location>
</feature>
<feature type="compositionally biased region" description="Basic and acidic residues" evidence="1">
    <location>
        <begin position="156"/>
        <end position="166"/>
    </location>
</feature>
<protein>
    <recommendedName>
        <fullName evidence="5">MARVEL domain-containing protein</fullName>
    </recommendedName>
</protein>
<evidence type="ECO:0000313" key="4">
    <source>
        <dbReference type="Proteomes" id="UP001302745"/>
    </source>
</evidence>
<comment type="caution">
    <text evidence="3">The sequence shown here is derived from an EMBL/GenBank/DDBJ whole genome shotgun (WGS) entry which is preliminary data.</text>
</comment>
<keyword evidence="2" id="KW-1133">Transmembrane helix</keyword>